<feature type="region of interest" description="Disordered" evidence="1">
    <location>
        <begin position="63"/>
        <end position="87"/>
    </location>
</feature>
<name>A0A2K3P2M1_TRIPR</name>
<evidence type="ECO:0000256" key="1">
    <source>
        <dbReference type="SAM" id="MobiDB-lite"/>
    </source>
</evidence>
<organism evidence="2 3">
    <name type="scientific">Trifolium pratense</name>
    <name type="common">Red clover</name>
    <dbReference type="NCBI Taxonomy" id="57577"/>
    <lineage>
        <taxon>Eukaryota</taxon>
        <taxon>Viridiplantae</taxon>
        <taxon>Streptophyta</taxon>
        <taxon>Embryophyta</taxon>
        <taxon>Tracheophyta</taxon>
        <taxon>Spermatophyta</taxon>
        <taxon>Magnoliopsida</taxon>
        <taxon>eudicotyledons</taxon>
        <taxon>Gunneridae</taxon>
        <taxon>Pentapetalae</taxon>
        <taxon>rosids</taxon>
        <taxon>fabids</taxon>
        <taxon>Fabales</taxon>
        <taxon>Fabaceae</taxon>
        <taxon>Papilionoideae</taxon>
        <taxon>50 kb inversion clade</taxon>
        <taxon>NPAAA clade</taxon>
        <taxon>Hologalegina</taxon>
        <taxon>IRL clade</taxon>
        <taxon>Trifolieae</taxon>
        <taxon>Trifolium</taxon>
    </lineage>
</organism>
<protein>
    <submittedName>
        <fullName evidence="2">Uncharacterized protein</fullName>
    </submittedName>
</protein>
<dbReference type="AlphaFoldDB" id="A0A2K3P2M1"/>
<feature type="compositionally biased region" description="Basic and acidic residues" evidence="1">
    <location>
        <begin position="77"/>
        <end position="87"/>
    </location>
</feature>
<dbReference type="EMBL" id="ASHM01003216">
    <property type="protein sequence ID" value="PNY09544.1"/>
    <property type="molecule type" value="Genomic_DNA"/>
</dbReference>
<comment type="caution">
    <text evidence="2">The sequence shown here is derived from an EMBL/GenBank/DDBJ whole genome shotgun (WGS) entry which is preliminary data.</text>
</comment>
<reference evidence="2 3" key="1">
    <citation type="journal article" date="2014" name="Am. J. Bot.">
        <title>Genome assembly and annotation for red clover (Trifolium pratense; Fabaceae).</title>
        <authorList>
            <person name="Istvanek J."/>
            <person name="Jaros M."/>
            <person name="Krenek A."/>
            <person name="Repkova J."/>
        </authorList>
    </citation>
    <scope>NUCLEOTIDE SEQUENCE [LARGE SCALE GENOMIC DNA]</scope>
    <source>
        <strain evidence="3">cv. Tatra</strain>
        <tissue evidence="2">Young leaves</tissue>
    </source>
</reference>
<proteinExistence type="predicted"/>
<reference evidence="2 3" key="2">
    <citation type="journal article" date="2017" name="Front. Plant Sci.">
        <title>Gene Classification and Mining of Molecular Markers Useful in Red Clover (Trifolium pratense) Breeding.</title>
        <authorList>
            <person name="Istvanek J."/>
            <person name="Dluhosova J."/>
            <person name="Dluhos P."/>
            <person name="Patkova L."/>
            <person name="Nedelnik J."/>
            <person name="Repkova J."/>
        </authorList>
    </citation>
    <scope>NUCLEOTIDE SEQUENCE [LARGE SCALE GENOMIC DNA]</scope>
    <source>
        <strain evidence="3">cv. Tatra</strain>
        <tissue evidence="2">Young leaves</tissue>
    </source>
</reference>
<sequence>MREHLTPQEFANTLFWCTFQQHLTKQPGILVQRPQAYASTTSSQTPRDIEAAMHTMSLHTPDHQWYMDTGATSHTKTSRDGDPSYEM</sequence>
<dbReference type="Proteomes" id="UP000236291">
    <property type="component" value="Unassembled WGS sequence"/>
</dbReference>
<gene>
    <name evidence="2" type="ORF">L195_g006097</name>
</gene>
<evidence type="ECO:0000313" key="2">
    <source>
        <dbReference type="EMBL" id="PNY09544.1"/>
    </source>
</evidence>
<accession>A0A2K3P2M1</accession>
<evidence type="ECO:0000313" key="3">
    <source>
        <dbReference type="Proteomes" id="UP000236291"/>
    </source>
</evidence>